<keyword evidence="1" id="KW-0472">Membrane</keyword>
<dbReference type="Pfam" id="PF14291">
    <property type="entry name" value="DUF4371"/>
    <property type="match status" value="1"/>
</dbReference>
<dbReference type="Proteomes" id="UP000007305">
    <property type="component" value="Chromosome 10"/>
</dbReference>
<feature type="domain" description="DUF4371" evidence="2">
    <location>
        <begin position="48"/>
        <end position="215"/>
    </location>
</feature>
<keyword evidence="1" id="KW-1133">Transmembrane helix</keyword>
<organism evidence="3 4">
    <name type="scientific">Zea mays</name>
    <name type="common">Maize</name>
    <dbReference type="NCBI Taxonomy" id="4577"/>
    <lineage>
        <taxon>Eukaryota</taxon>
        <taxon>Viridiplantae</taxon>
        <taxon>Streptophyta</taxon>
        <taxon>Embryophyta</taxon>
        <taxon>Tracheophyta</taxon>
        <taxon>Spermatophyta</taxon>
        <taxon>Magnoliopsida</taxon>
        <taxon>Liliopsida</taxon>
        <taxon>Poales</taxon>
        <taxon>Poaceae</taxon>
        <taxon>PACMAD clade</taxon>
        <taxon>Panicoideae</taxon>
        <taxon>Andropogonodae</taxon>
        <taxon>Andropogoneae</taxon>
        <taxon>Tripsacinae</taxon>
        <taxon>Zea</taxon>
    </lineage>
</organism>
<dbReference type="InParanoid" id="A0A804RK96"/>
<reference evidence="3" key="3">
    <citation type="submission" date="2021-05" db="UniProtKB">
        <authorList>
            <consortium name="EnsemblPlants"/>
        </authorList>
    </citation>
    <scope>IDENTIFICATION</scope>
    <source>
        <strain evidence="3">cv. B73</strain>
    </source>
</reference>
<evidence type="ECO:0000259" key="2">
    <source>
        <dbReference type="Pfam" id="PF14291"/>
    </source>
</evidence>
<proteinExistence type="predicted"/>
<dbReference type="EnsemblPlants" id="Zm00001eb426040_T001">
    <property type="protein sequence ID" value="Zm00001eb426040_P001"/>
    <property type="gene ID" value="Zm00001eb426040"/>
</dbReference>
<evidence type="ECO:0000313" key="3">
    <source>
        <dbReference type="EnsemblPlants" id="Zm00001eb426040_P001"/>
    </source>
</evidence>
<dbReference type="AlphaFoldDB" id="A0A804RK96"/>
<reference evidence="4" key="1">
    <citation type="journal article" date="2009" name="Science">
        <title>The B73 maize genome: complexity, diversity, and dynamics.</title>
        <authorList>
            <person name="Schnable P.S."/>
            <person name="Ware D."/>
            <person name="Fulton R.S."/>
            <person name="Stein J.C."/>
            <person name="Wei F."/>
            <person name="Pasternak S."/>
            <person name="Liang C."/>
            <person name="Zhang J."/>
            <person name="Fulton L."/>
            <person name="Graves T.A."/>
            <person name="Minx P."/>
            <person name="Reily A.D."/>
            <person name="Courtney L."/>
            <person name="Kruchowski S.S."/>
            <person name="Tomlinson C."/>
            <person name="Strong C."/>
            <person name="Delehaunty K."/>
            <person name="Fronick C."/>
            <person name="Courtney B."/>
            <person name="Rock S.M."/>
            <person name="Belter E."/>
            <person name="Du F."/>
            <person name="Kim K."/>
            <person name="Abbott R.M."/>
            <person name="Cotton M."/>
            <person name="Levy A."/>
            <person name="Marchetto P."/>
            <person name="Ochoa K."/>
            <person name="Jackson S.M."/>
            <person name="Gillam B."/>
            <person name="Chen W."/>
            <person name="Yan L."/>
            <person name="Higginbotham J."/>
            <person name="Cardenas M."/>
            <person name="Waligorski J."/>
            <person name="Applebaum E."/>
            <person name="Phelps L."/>
            <person name="Falcone J."/>
            <person name="Kanchi K."/>
            <person name="Thane T."/>
            <person name="Scimone A."/>
            <person name="Thane N."/>
            <person name="Henke J."/>
            <person name="Wang T."/>
            <person name="Ruppert J."/>
            <person name="Shah N."/>
            <person name="Rotter K."/>
            <person name="Hodges J."/>
            <person name="Ingenthron E."/>
            <person name="Cordes M."/>
            <person name="Kohlberg S."/>
            <person name="Sgro J."/>
            <person name="Delgado B."/>
            <person name="Mead K."/>
            <person name="Chinwalla A."/>
            <person name="Leonard S."/>
            <person name="Crouse K."/>
            <person name="Collura K."/>
            <person name="Kudrna D."/>
            <person name="Currie J."/>
            <person name="He R."/>
            <person name="Angelova A."/>
            <person name="Rajasekar S."/>
            <person name="Mueller T."/>
            <person name="Lomeli R."/>
            <person name="Scara G."/>
            <person name="Ko A."/>
            <person name="Delaney K."/>
            <person name="Wissotski M."/>
            <person name="Lopez G."/>
            <person name="Campos D."/>
            <person name="Braidotti M."/>
            <person name="Ashley E."/>
            <person name="Golser W."/>
            <person name="Kim H."/>
            <person name="Lee S."/>
            <person name="Lin J."/>
            <person name="Dujmic Z."/>
            <person name="Kim W."/>
            <person name="Talag J."/>
            <person name="Zuccolo A."/>
            <person name="Fan C."/>
            <person name="Sebastian A."/>
            <person name="Kramer M."/>
            <person name="Spiegel L."/>
            <person name="Nascimento L."/>
            <person name="Zutavern T."/>
            <person name="Miller B."/>
            <person name="Ambroise C."/>
            <person name="Muller S."/>
            <person name="Spooner W."/>
            <person name="Narechania A."/>
            <person name="Ren L."/>
            <person name="Wei S."/>
            <person name="Kumari S."/>
            <person name="Faga B."/>
            <person name="Levy M.J."/>
            <person name="McMahan L."/>
            <person name="Van Buren P."/>
            <person name="Vaughn M.W."/>
            <person name="Ying K."/>
            <person name="Yeh C.-T."/>
            <person name="Emrich S.J."/>
            <person name="Jia Y."/>
            <person name="Kalyanaraman A."/>
            <person name="Hsia A.-P."/>
            <person name="Barbazuk W.B."/>
            <person name="Baucom R.S."/>
            <person name="Brutnell T.P."/>
            <person name="Carpita N.C."/>
            <person name="Chaparro C."/>
            <person name="Chia J.-M."/>
            <person name="Deragon J.-M."/>
            <person name="Estill J.C."/>
            <person name="Fu Y."/>
            <person name="Jeddeloh J.A."/>
            <person name="Han Y."/>
            <person name="Lee H."/>
            <person name="Li P."/>
            <person name="Lisch D.R."/>
            <person name="Liu S."/>
            <person name="Liu Z."/>
            <person name="Nagel D.H."/>
            <person name="McCann M.C."/>
            <person name="SanMiguel P."/>
            <person name="Myers A.M."/>
            <person name="Nettleton D."/>
            <person name="Nguyen J."/>
            <person name="Penning B.W."/>
            <person name="Ponnala L."/>
            <person name="Schneider K.L."/>
            <person name="Schwartz D.C."/>
            <person name="Sharma A."/>
            <person name="Soderlund C."/>
            <person name="Springer N.M."/>
            <person name="Sun Q."/>
            <person name="Wang H."/>
            <person name="Waterman M."/>
            <person name="Westerman R."/>
            <person name="Wolfgruber T.K."/>
            <person name="Yang L."/>
            <person name="Yu Y."/>
            <person name="Zhang L."/>
            <person name="Zhou S."/>
            <person name="Zhu Q."/>
            <person name="Bennetzen J.L."/>
            <person name="Dawe R.K."/>
            <person name="Jiang J."/>
            <person name="Jiang N."/>
            <person name="Presting G.G."/>
            <person name="Wessler S.R."/>
            <person name="Aluru S."/>
            <person name="Martienssen R.A."/>
            <person name="Clifton S.W."/>
            <person name="McCombie W.R."/>
            <person name="Wing R.A."/>
            <person name="Wilson R.K."/>
        </authorList>
    </citation>
    <scope>NUCLEOTIDE SEQUENCE [LARGE SCALE GENOMIC DNA]</scope>
    <source>
        <strain evidence="4">cv. B73</strain>
    </source>
</reference>
<dbReference type="InterPro" id="IPR025398">
    <property type="entry name" value="DUF4371"/>
</dbReference>
<dbReference type="Gramene" id="Zm00001eb426040_T001">
    <property type="protein sequence ID" value="Zm00001eb426040_P001"/>
    <property type="gene ID" value="Zm00001eb426040"/>
</dbReference>
<feature type="transmembrane region" description="Helical" evidence="1">
    <location>
        <begin position="12"/>
        <end position="41"/>
    </location>
</feature>
<protein>
    <recommendedName>
        <fullName evidence="2">DUF4371 domain-containing protein</fullName>
    </recommendedName>
</protein>
<name>A0A804RK96_MAIZE</name>
<evidence type="ECO:0000313" key="4">
    <source>
        <dbReference type="Proteomes" id="UP000007305"/>
    </source>
</evidence>
<sequence>MRCSTFPFSKYFNFIVFITFFIIIQLNRLLSSILLQIITWYELRSRLQTNQTIDKAAQRQLEKEKDHWRKVLFRIVGIVKFLAKHNLAFRGSNSKLYDDSNGNFLGLVEMLAEFDPIIQEHVRRITNEETQVHYLGPRIQNELIHLLASAIKSKIIKKIKSAKYFSVILDCTPDASHQEQMSLIIRYVDSSSGLVRIEESFLGFLDVNDTTGQALFDVLEN</sequence>
<dbReference type="PANTHER" id="PTHR45749:SF35">
    <property type="entry name" value="AC-LIKE TRANSPOSASE-RELATED"/>
    <property type="match status" value="1"/>
</dbReference>
<reference evidence="3" key="2">
    <citation type="submission" date="2019-07" db="EMBL/GenBank/DDBJ databases">
        <authorList>
            <person name="Seetharam A."/>
            <person name="Woodhouse M."/>
            <person name="Cannon E."/>
        </authorList>
    </citation>
    <scope>NUCLEOTIDE SEQUENCE [LARGE SCALE GENOMIC DNA]</scope>
    <source>
        <strain evidence="3">cv. B73</strain>
    </source>
</reference>
<accession>A0A804RK96</accession>
<keyword evidence="1" id="KW-0812">Transmembrane</keyword>
<dbReference type="PANTHER" id="PTHR45749">
    <property type="match status" value="1"/>
</dbReference>
<evidence type="ECO:0000256" key="1">
    <source>
        <dbReference type="SAM" id="Phobius"/>
    </source>
</evidence>
<keyword evidence="4" id="KW-1185">Reference proteome</keyword>